<evidence type="ECO:0008006" key="4">
    <source>
        <dbReference type="Google" id="ProtNLM"/>
    </source>
</evidence>
<name>A0A6A6GJ84_9PEZI</name>
<feature type="compositionally biased region" description="Basic and acidic residues" evidence="1">
    <location>
        <begin position="143"/>
        <end position="171"/>
    </location>
</feature>
<evidence type="ECO:0000313" key="3">
    <source>
        <dbReference type="Proteomes" id="UP000799538"/>
    </source>
</evidence>
<dbReference type="Proteomes" id="UP000799538">
    <property type="component" value="Unassembled WGS sequence"/>
</dbReference>
<dbReference type="OrthoDB" id="2367685at2759"/>
<feature type="compositionally biased region" description="Low complexity" evidence="1">
    <location>
        <begin position="16"/>
        <end position="32"/>
    </location>
</feature>
<organism evidence="2 3">
    <name type="scientific">Elsinoe ampelina</name>
    <dbReference type="NCBI Taxonomy" id="302913"/>
    <lineage>
        <taxon>Eukaryota</taxon>
        <taxon>Fungi</taxon>
        <taxon>Dikarya</taxon>
        <taxon>Ascomycota</taxon>
        <taxon>Pezizomycotina</taxon>
        <taxon>Dothideomycetes</taxon>
        <taxon>Dothideomycetidae</taxon>
        <taxon>Myriangiales</taxon>
        <taxon>Elsinoaceae</taxon>
        <taxon>Elsinoe</taxon>
    </lineage>
</organism>
<proteinExistence type="predicted"/>
<sequence length="282" mass="31612">MSSHAFPEDAPPSYDAATASSSSNRNSNNHASHLQVPEATRAARKSMEDEHRPLPRGWSRQWDTKELHQFFVDTKVNPPRSIWVHPLDDPETLESLSSEERERLQEEDDRAQRSPSPSHQDYPDLPARPSGSDQPSHAKQKKSFGERVADKVTGISKEERDRQRAERAEEERQYLEMHARFRTALHKAQMTGQPQFLARDRDGHDVYIEPPQMTMGMGGFPGGAYGPRQYGYNPYTHGPYSTPNARFVRPNYAYGRPGYGGSLGLPLAGGMLGGLMLGGLLT</sequence>
<dbReference type="AlphaFoldDB" id="A0A6A6GJ84"/>
<protein>
    <recommendedName>
        <fullName evidence="4">WW domain-containing protein</fullName>
    </recommendedName>
</protein>
<reference evidence="3" key="1">
    <citation type="journal article" date="2020" name="Stud. Mycol.">
        <title>101 Dothideomycetes genomes: A test case for predicting lifestyles and emergence of pathogens.</title>
        <authorList>
            <person name="Haridas S."/>
            <person name="Albert R."/>
            <person name="Binder M."/>
            <person name="Bloem J."/>
            <person name="LaButti K."/>
            <person name="Salamov A."/>
            <person name="Andreopoulos B."/>
            <person name="Baker S."/>
            <person name="Barry K."/>
            <person name="Bills G."/>
            <person name="Bluhm B."/>
            <person name="Cannon C."/>
            <person name="Castanera R."/>
            <person name="Culley D."/>
            <person name="Daum C."/>
            <person name="Ezra D."/>
            <person name="Gonzalez J."/>
            <person name="Henrissat B."/>
            <person name="Kuo A."/>
            <person name="Liang C."/>
            <person name="Lipzen A."/>
            <person name="Lutzoni F."/>
            <person name="Magnuson J."/>
            <person name="Mondo S."/>
            <person name="Nolan M."/>
            <person name="Ohm R."/>
            <person name="Pangilinan J."/>
            <person name="Park H.-J."/>
            <person name="Ramirez L."/>
            <person name="Alfaro M."/>
            <person name="Sun H."/>
            <person name="Tritt A."/>
            <person name="Yoshinaga Y."/>
            <person name="Zwiers L.-H."/>
            <person name="Turgeon B."/>
            <person name="Goodwin S."/>
            <person name="Spatafora J."/>
            <person name="Crous P."/>
            <person name="Grigoriev I."/>
        </authorList>
    </citation>
    <scope>NUCLEOTIDE SEQUENCE [LARGE SCALE GENOMIC DNA]</scope>
    <source>
        <strain evidence="3">CECT 20119</strain>
    </source>
</reference>
<dbReference type="EMBL" id="ML992503">
    <property type="protein sequence ID" value="KAF2225540.1"/>
    <property type="molecule type" value="Genomic_DNA"/>
</dbReference>
<accession>A0A6A6GJ84</accession>
<feature type="region of interest" description="Disordered" evidence="1">
    <location>
        <begin position="1"/>
        <end position="171"/>
    </location>
</feature>
<evidence type="ECO:0000256" key="1">
    <source>
        <dbReference type="SAM" id="MobiDB-lite"/>
    </source>
</evidence>
<evidence type="ECO:0000313" key="2">
    <source>
        <dbReference type="EMBL" id="KAF2225540.1"/>
    </source>
</evidence>
<keyword evidence="3" id="KW-1185">Reference proteome</keyword>
<gene>
    <name evidence="2" type="ORF">BDZ85DRAFT_67804</name>
</gene>